<protein>
    <recommendedName>
        <fullName evidence="3">ApeA N-terminal domain-containing protein</fullName>
    </recommendedName>
</protein>
<reference evidence="1 2" key="1">
    <citation type="submission" date="2016-11" db="EMBL/GenBank/DDBJ databases">
        <authorList>
            <person name="Jaros S."/>
            <person name="Januszkiewicz K."/>
            <person name="Wedrychowicz H."/>
        </authorList>
    </citation>
    <scope>NUCLEOTIDE SEQUENCE [LARGE SCALE GENOMIC DNA]</scope>
    <source>
        <strain evidence="1 2">DSM 6792</strain>
    </source>
</reference>
<dbReference type="EMBL" id="FQWH01000011">
    <property type="protein sequence ID" value="SHH47459.1"/>
    <property type="molecule type" value="Genomic_DNA"/>
</dbReference>
<evidence type="ECO:0008006" key="3">
    <source>
        <dbReference type="Google" id="ProtNLM"/>
    </source>
</evidence>
<organism evidence="1 2">
    <name type="scientific">Flavobacterium johnsoniae</name>
    <name type="common">Cytophaga johnsonae</name>
    <dbReference type="NCBI Taxonomy" id="986"/>
    <lineage>
        <taxon>Bacteria</taxon>
        <taxon>Pseudomonadati</taxon>
        <taxon>Bacteroidota</taxon>
        <taxon>Flavobacteriia</taxon>
        <taxon>Flavobacteriales</taxon>
        <taxon>Flavobacteriaceae</taxon>
        <taxon>Flavobacterium</taxon>
    </lineage>
</organism>
<dbReference type="RefSeq" id="WP_073410588.1">
    <property type="nucleotide sequence ID" value="NZ_FQWH01000011.1"/>
</dbReference>
<evidence type="ECO:0000313" key="1">
    <source>
        <dbReference type="EMBL" id="SHH47459.1"/>
    </source>
</evidence>
<dbReference type="Proteomes" id="UP000184112">
    <property type="component" value="Unassembled WGS sequence"/>
</dbReference>
<evidence type="ECO:0000313" key="2">
    <source>
        <dbReference type="Proteomes" id="UP000184112"/>
    </source>
</evidence>
<proteinExistence type="predicted"/>
<name>A0A1M5T9Q5_FLAJO</name>
<accession>A0A1M5T9Q5</accession>
<gene>
    <name evidence="1" type="ORF">SAMN05444388_11140</name>
</gene>
<sequence>MEKITKSIRNEICLIENFFSEGLFIIQHKDCFAINTCEFLLSKEVNNNFIEYSLKLKDELFYDQVTFKKLGFNENFKIKSRENKFVVPSRSVNYLKGKRFVSSSELKGRLSKIYSESFPLKSHSIFRLILKTEIEHLTTIFLGTDYVCDKIHYGLGLFKIEVDDVVYHIYRHKMNDENYLIIDCLNNLDFSSFKKVSELIIKSIAFLTGNWYQKECYVFAYSSSEFSKIDSCYYESLDDSIISNHEIINPNQFRSYVEDDYIEKQKLSDLLFSENKMSEFIMQLKSKPELERTVDLIIEGNGIKSPLIRCSIFSVAMETIVSLIHKENKTFFAPLKSTSELNALKESFRLIISENKDKFNDLEIEVLNKKIDYLNTPFNADKYLLAYKFYQIELPENLIKLLKTRNLFFHGSIPYKGLEVKTKIKEFNLDADRIHLLVSILILKYFNYKGHIKNHAAYRMETENYYDELGLEIRESSFYRI</sequence>
<dbReference type="AlphaFoldDB" id="A0A1M5T9Q5"/>